<dbReference type="Proteomes" id="UP000054144">
    <property type="component" value="Unassembled WGS sequence"/>
</dbReference>
<dbReference type="GO" id="GO:0003677">
    <property type="term" value="F:DNA binding"/>
    <property type="evidence" value="ECO:0007669"/>
    <property type="project" value="TreeGrafter"/>
</dbReference>
<evidence type="ECO:0000256" key="5">
    <source>
        <dbReference type="ARBA" id="ARBA00023306"/>
    </source>
</evidence>
<dbReference type="InterPro" id="IPR040038">
    <property type="entry name" value="TIPIN/Csm3/Swi3"/>
</dbReference>
<sequence length="381" mass="42841">MDVNISLRRDNLNLLFNGTADVCDKSGPSTPSIPSSLDARGQSSNVQVSNRGHDSDSLDNMDMNFDPIDLRAVQQEARSSWESPSYRKAYNALGDPITTPVEISNGSPAKQDNKKKDSKDDSKEERKRPIILDENRLLDELFGFPQLVRDTREFRIKGKGHEESDLIRLLNVYQHWAHRMYPRTQFRDTTERVEKLCHSRRMAVALEQWKGVADDTQSNDHPLSDAEGDNALIDASKLLVDKPGPVKSVSPSSRDATQPPSSEAEDDGWPTGFATRESVAVQKESRPPDYMDVDLASDSETAEIEAAIRSFVDEPSFLELPERAMLSAQEASFLDDCHEDWDAVDEYERDEQEQRVQDVSSTPASLPVVSTAEENFDDMYE</sequence>
<feature type="compositionally biased region" description="Polar residues" evidence="7">
    <location>
        <begin position="101"/>
        <end position="110"/>
    </location>
</feature>
<feature type="compositionally biased region" description="Basic and acidic residues" evidence="7">
    <location>
        <begin position="111"/>
        <end position="128"/>
    </location>
</feature>
<feature type="region of interest" description="Disordered" evidence="7">
    <location>
        <begin position="243"/>
        <end position="272"/>
    </location>
</feature>
<keyword evidence="4 6" id="KW-0539">Nucleus</keyword>
<dbReference type="AlphaFoldDB" id="A0A0D7ALD6"/>
<keyword evidence="10" id="KW-1185">Reference proteome</keyword>
<evidence type="ECO:0000256" key="4">
    <source>
        <dbReference type="ARBA" id="ARBA00023242"/>
    </source>
</evidence>
<evidence type="ECO:0000313" key="10">
    <source>
        <dbReference type="Proteomes" id="UP000054144"/>
    </source>
</evidence>
<dbReference type="GO" id="GO:0031298">
    <property type="term" value="C:replication fork protection complex"/>
    <property type="evidence" value="ECO:0007669"/>
    <property type="project" value="TreeGrafter"/>
</dbReference>
<feature type="region of interest" description="Disordered" evidence="7">
    <location>
        <begin position="97"/>
        <end position="128"/>
    </location>
</feature>
<organism evidence="9 10">
    <name type="scientific">Fistulina hepatica ATCC 64428</name>
    <dbReference type="NCBI Taxonomy" id="1128425"/>
    <lineage>
        <taxon>Eukaryota</taxon>
        <taxon>Fungi</taxon>
        <taxon>Dikarya</taxon>
        <taxon>Basidiomycota</taxon>
        <taxon>Agaricomycotina</taxon>
        <taxon>Agaricomycetes</taxon>
        <taxon>Agaricomycetidae</taxon>
        <taxon>Agaricales</taxon>
        <taxon>Fistulinaceae</taxon>
        <taxon>Fistulina</taxon>
    </lineage>
</organism>
<dbReference type="PANTHER" id="PTHR13220:SF11">
    <property type="entry name" value="TIMELESS-INTERACTING PROTEIN"/>
    <property type="match status" value="1"/>
</dbReference>
<gene>
    <name evidence="9" type="ORF">FISHEDRAFT_70079</name>
</gene>
<evidence type="ECO:0000256" key="2">
    <source>
        <dbReference type="ARBA" id="ARBA00006075"/>
    </source>
</evidence>
<feature type="region of interest" description="Disordered" evidence="7">
    <location>
        <begin position="23"/>
        <end position="63"/>
    </location>
</feature>
<feature type="compositionally biased region" description="Polar residues" evidence="7">
    <location>
        <begin position="27"/>
        <end position="50"/>
    </location>
</feature>
<dbReference type="GO" id="GO:0031297">
    <property type="term" value="P:replication fork processing"/>
    <property type="evidence" value="ECO:0007669"/>
    <property type="project" value="UniProtKB-UniRule"/>
</dbReference>
<keyword evidence="3 6" id="KW-0227">DNA damage</keyword>
<dbReference type="GO" id="GO:0000076">
    <property type="term" value="P:DNA replication checkpoint signaling"/>
    <property type="evidence" value="ECO:0007669"/>
    <property type="project" value="UniProtKB-UniRule"/>
</dbReference>
<comment type="function">
    <text evidence="6">Plays an important role in the control of DNA replication and the maintenance of replication fork stability.</text>
</comment>
<protein>
    <recommendedName>
        <fullName evidence="6">Chromosome segregation in meiosis protein</fullName>
    </recommendedName>
</protein>
<comment type="similarity">
    <text evidence="2 6">Belongs to the CSM3 family.</text>
</comment>
<evidence type="ECO:0000256" key="3">
    <source>
        <dbReference type="ARBA" id="ARBA00022763"/>
    </source>
</evidence>
<evidence type="ECO:0000256" key="7">
    <source>
        <dbReference type="SAM" id="MobiDB-lite"/>
    </source>
</evidence>
<dbReference type="EMBL" id="KN881645">
    <property type="protein sequence ID" value="KIY52121.1"/>
    <property type="molecule type" value="Genomic_DNA"/>
</dbReference>
<dbReference type="GO" id="GO:0006974">
    <property type="term" value="P:DNA damage response"/>
    <property type="evidence" value="ECO:0007669"/>
    <property type="project" value="UniProtKB-KW"/>
</dbReference>
<evidence type="ECO:0000313" key="9">
    <source>
        <dbReference type="EMBL" id="KIY52121.1"/>
    </source>
</evidence>
<evidence type="ECO:0000256" key="1">
    <source>
        <dbReference type="ARBA" id="ARBA00004123"/>
    </source>
</evidence>
<dbReference type="InterPro" id="IPR012923">
    <property type="entry name" value="Csm3"/>
</dbReference>
<feature type="region of interest" description="Disordered" evidence="7">
    <location>
        <begin position="347"/>
        <end position="381"/>
    </location>
</feature>
<feature type="domain" description="Chromosome segregation in meiosis protein 3" evidence="8">
    <location>
        <begin position="132"/>
        <end position="210"/>
    </location>
</feature>
<name>A0A0D7ALD6_9AGAR</name>
<dbReference type="GO" id="GO:0043111">
    <property type="term" value="P:replication fork arrest"/>
    <property type="evidence" value="ECO:0007669"/>
    <property type="project" value="TreeGrafter"/>
</dbReference>
<dbReference type="Pfam" id="PF07962">
    <property type="entry name" value="Swi3"/>
    <property type="match status" value="1"/>
</dbReference>
<comment type="subcellular location">
    <subcellularLocation>
        <location evidence="1 6">Nucleus</location>
    </subcellularLocation>
</comment>
<proteinExistence type="inferred from homology"/>
<accession>A0A0D7ALD6</accession>
<evidence type="ECO:0000259" key="8">
    <source>
        <dbReference type="Pfam" id="PF07962"/>
    </source>
</evidence>
<evidence type="ECO:0000256" key="6">
    <source>
        <dbReference type="RuleBase" id="RU366049"/>
    </source>
</evidence>
<reference evidence="9 10" key="1">
    <citation type="journal article" date="2015" name="Fungal Genet. Biol.">
        <title>Evolution of novel wood decay mechanisms in Agaricales revealed by the genome sequences of Fistulina hepatica and Cylindrobasidium torrendii.</title>
        <authorList>
            <person name="Floudas D."/>
            <person name="Held B.W."/>
            <person name="Riley R."/>
            <person name="Nagy L.G."/>
            <person name="Koehler G."/>
            <person name="Ransdell A.S."/>
            <person name="Younus H."/>
            <person name="Chow J."/>
            <person name="Chiniquy J."/>
            <person name="Lipzen A."/>
            <person name="Tritt A."/>
            <person name="Sun H."/>
            <person name="Haridas S."/>
            <person name="LaButti K."/>
            <person name="Ohm R.A."/>
            <person name="Kues U."/>
            <person name="Blanchette R.A."/>
            <person name="Grigoriev I.V."/>
            <person name="Minto R.E."/>
            <person name="Hibbett D.S."/>
        </authorList>
    </citation>
    <scope>NUCLEOTIDE SEQUENCE [LARGE SCALE GENOMIC DNA]</scope>
    <source>
        <strain evidence="9 10">ATCC 64428</strain>
    </source>
</reference>
<feature type="compositionally biased region" description="Low complexity" evidence="7">
    <location>
        <begin position="243"/>
        <end position="253"/>
    </location>
</feature>
<dbReference type="OrthoDB" id="437078at2759"/>
<keyword evidence="5 6" id="KW-0131">Cell cycle</keyword>
<dbReference type="PANTHER" id="PTHR13220">
    <property type="entry name" value="TIMELESS INTERACTING-RELATED"/>
    <property type="match status" value="1"/>
</dbReference>